<protein>
    <submittedName>
        <fullName evidence="1">Uncharacterized protein</fullName>
    </submittedName>
</protein>
<evidence type="ECO:0000313" key="1">
    <source>
        <dbReference type="EMBL" id="KAF0046737.1"/>
    </source>
</evidence>
<name>A0A6A4TIZ4_SCOMX</name>
<gene>
    <name evidence="1" type="ORF">F2P81_000370</name>
</gene>
<dbReference type="EMBL" id="VEVO01000001">
    <property type="protein sequence ID" value="KAF0046737.1"/>
    <property type="molecule type" value="Genomic_DNA"/>
</dbReference>
<dbReference type="AlphaFoldDB" id="A0A6A4TIZ4"/>
<dbReference type="Proteomes" id="UP000438429">
    <property type="component" value="Unassembled WGS sequence"/>
</dbReference>
<sequence>MFRLEGAALVSDVVMMGFSAGILWDPRGHEGRVKLKTSNIMFLDPSADVDDMFSKECSRYFLSYTWLRFLECIRLFSQKHTLSESRILIRRIKSKMAQRRALKKKKKPSPPVTERLRYKHGVREDVQYEICRLTFDSLIAAETSGLDVRNMTPERIRSHLKNAAEKIVRVRRKSSRTKEMSEATSVDIRVLTFSPSAGEGSGKRLDFSARLKAAVQIEAH</sequence>
<reference evidence="1 2" key="1">
    <citation type="submission" date="2019-06" db="EMBL/GenBank/DDBJ databases">
        <title>Draft genomes of female and male turbot (Scophthalmus maximus).</title>
        <authorList>
            <person name="Xu H."/>
            <person name="Xu X.-W."/>
            <person name="Shao C."/>
            <person name="Chen S."/>
        </authorList>
    </citation>
    <scope>NUCLEOTIDE SEQUENCE [LARGE SCALE GENOMIC DNA]</scope>
    <source>
        <strain evidence="1">Ysfricsl-2016a</strain>
        <tissue evidence="1">Blood</tissue>
    </source>
</reference>
<organism evidence="1 2">
    <name type="scientific">Scophthalmus maximus</name>
    <name type="common">Turbot</name>
    <name type="synonym">Psetta maxima</name>
    <dbReference type="NCBI Taxonomy" id="52904"/>
    <lineage>
        <taxon>Eukaryota</taxon>
        <taxon>Metazoa</taxon>
        <taxon>Chordata</taxon>
        <taxon>Craniata</taxon>
        <taxon>Vertebrata</taxon>
        <taxon>Euteleostomi</taxon>
        <taxon>Actinopterygii</taxon>
        <taxon>Neopterygii</taxon>
        <taxon>Teleostei</taxon>
        <taxon>Neoteleostei</taxon>
        <taxon>Acanthomorphata</taxon>
        <taxon>Carangaria</taxon>
        <taxon>Pleuronectiformes</taxon>
        <taxon>Pleuronectoidei</taxon>
        <taxon>Scophthalmidae</taxon>
        <taxon>Scophthalmus</taxon>
    </lineage>
</organism>
<evidence type="ECO:0000313" key="2">
    <source>
        <dbReference type="Proteomes" id="UP000438429"/>
    </source>
</evidence>
<proteinExistence type="predicted"/>
<accession>A0A6A4TIZ4</accession>
<comment type="caution">
    <text evidence="1">The sequence shown here is derived from an EMBL/GenBank/DDBJ whole genome shotgun (WGS) entry which is preliminary data.</text>
</comment>